<dbReference type="GO" id="GO:0009103">
    <property type="term" value="P:lipopolysaccharide biosynthetic process"/>
    <property type="evidence" value="ECO:0007669"/>
    <property type="project" value="TreeGrafter"/>
</dbReference>
<dbReference type="PANTHER" id="PTHR23028:SF53">
    <property type="entry name" value="ACYL_TRANSF_3 DOMAIN-CONTAINING PROTEIN"/>
    <property type="match status" value="1"/>
</dbReference>
<evidence type="ECO:0000256" key="5">
    <source>
        <dbReference type="ARBA" id="ARBA00022989"/>
    </source>
</evidence>
<name>A0A4R1KCV2_9BACT</name>
<dbReference type="GO" id="GO:0016747">
    <property type="term" value="F:acyltransferase activity, transferring groups other than amino-acyl groups"/>
    <property type="evidence" value="ECO:0007669"/>
    <property type="project" value="InterPro"/>
</dbReference>
<dbReference type="InterPro" id="IPR043968">
    <property type="entry name" value="SGNH"/>
</dbReference>
<gene>
    <name evidence="11" type="ORF">C8D98_0887</name>
</gene>
<evidence type="ECO:0000256" key="1">
    <source>
        <dbReference type="ARBA" id="ARBA00004651"/>
    </source>
</evidence>
<dbReference type="InterPro" id="IPR002656">
    <property type="entry name" value="Acyl_transf_3_dom"/>
</dbReference>
<keyword evidence="3" id="KW-0808">Transferase</keyword>
<feature type="transmembrane region" description="Helical" evidence="8">
    <location>
        <begin position="243"/>
        <end position="263"/>
    </location>
</feature>
<comment type="caution">
    <text evidence="11">The sequence shown here is derived from an EMBL/GenBank/DDBJ whole genome shotgun (WGS) entry which is preliminary data.</text>
</comment>
<comment type="subcellular location">
    <subcellularLocation>
        <location evidence="1">Cell membrane</location>
        <topology evidence="1">Multi-pass membrane protein</topology>
    </subcellularLocation>
</comment>
<dbReference type="Pfam" id="PF01757">
    <property type="entry name" value="Acyl_transf_3"/>
    <property type="match status" value="1"/>
</dbReference>
<dbReference type="InterPro" id="IPR050879">
    <property type="entry name" value="Acyltransferase_3"/>
</dbReference>
<organism evidence="11 12">
    <name type="scientific">Seleniivibrio woodruffii</name>
    <dbReference type="NCBI Taxonomy" id="1078050"/>
    <lineage>
        <taxon>Bacteria</taxon>
        <taxon>Pseudomonadati</taxon>
        <taxon>Deferribacterota</taxon>
        <taxon>Deferribacteres</taxon>
        <taxon>Deferribacterales</taxon>
        <taxon>Geovibrionaceae</taxon>
        <taxon>Seleniivibrio</taxon>
    </lineage>
</organism>
<evidence type="ECO:0000256" key="2">
    <source>
        <dbReference type="ARBA" id="ARBA00022475"/>
    </source>
</evidence>
<feature type="transmembrane region" description="Helical" evidence="8">
    <location>
        <begin position="275"/>
        <end position="293"/>
    </location>
</feature>
<dbReference type="GO" id="GO:0016788">
    <property type="term" value="F:hydrolase activity, acting on ester bonds"/>
    <property type="evidence" value="ECO:0007669"/>
    <property type="project" value="UniProtKB-ARBA"/>
</dbReference>
<evidence type="ECO:0000259" key="9">
    <source>
        <dbReference type="Pfam" id="PF01757"/>
    </source>
</evidence>
<accession>A0A4R1KCV2</accession>
<keyword evidence="5 8" id="KW-1133">Transmembrane helix</keyword>
<feature type="transmembrane region" description="Helical" evidence="8">
    <location>
        <begin position="346"/>
        <end position="368"/>
    </location>
</feature>
<dbReference type="EMBL" id="SMGG01000003">
    <property type="protein sequence ID" value="TCK62362.1"/>
    <property type="molecule type" value="Genomic_DNA"/>
</dbReference>
<dbReference type="RefSeq" id="WP_165871184.1">
    <property type="nucleotide sequence ID" value="NZ_SMGG01000003.1"/>
</dbReference>
<proteinExistence type="predicted"/>
<feature type="transmembrane region" description="Helical" evidence="8">
    <location>
        <begin position="313"/>
        <end position="334"/>
    </location>
</feature>
<evidence type="ECO:0000256" key="6">
    <source>
        <dbReference type="ARBA" id="ARBA00023136"/>
    </source>
</evidence>
<dbReference type="InterPro" id="IPR036514">
    <property type="entry name" value="SGNH_hydro_sf"/>
</dbReference>
<protein>
    <submittedName>
        <fullName evidence="11">Peptidoglycan/LPS O-acetylase OafA/YrhL</fullName>
    </submittedName>
</protein>
<feature type="transmembrane region" description="Helical" evidence="8">
    <location>
        <begin position="218"/>
        <end position="237"/>
    </location>
</feature>
<dbReference type="PANTHER" id="PTHR23028">
    <property type="entry name" value="ACETYLTRANSFERASE"/>
    <property type="match status" value="1"/>
</dbReference>
<evidence type="ECO:0000313" key="11">
    <source>
        <dbReference type="EMBL" id="TCK62362.1"/>
    </source>
</evidence>
<evidence type="ECO:0000256" key="4">
    <source>
        <dbReference type="ARBA" id="ARBA00022692"/>
    </source>
</evidence>
<sequence length="661" mass="75480">MRYRADIDGLRSVAIIPVVLYHAGMNMFSGGFIGVDVFFVISGYLITSIILNDIEKDKFSISQFYFRRIKRIFPALYFFLTVTTLFCFFFYLPEDFRAYGKSLFGSVFFISNIVFWRESGYFDTSSEMKPLLHTWSLSVEEQFYIFYPVMLLILAKYFKKRYSGAVIVVFILSFMLSIFATPKAASASFYLLPTRAWELMLGALLALNVLPQTNNFKLLNIASLCGITMVLIGVFAYDQSTLFPGIAALLPCGGTALIIYSGISDSQKPFINRLLSFKLFVIIGLVSYSWYLWHWALFAFKNYYHGVLRDMFFLSTPFLIVLSLVLAFVSYFVIEKPFRDIKWENRKMVFAGAFQVMAVAGIVALVIWTQKGFPDRFSDRIADLSAAGKDMISMEEYNRKNGLEHLDKNRFYILGDKNTRPSFVLLGDSIAHSVAPGIGMLASESGKSGYLFSNAATLPVLDVYAINKATNPEKFLRRVFEIINGDENIKTVIIAARWQGYLNLWEIYSTDSNGKMSPVDLKDRKELIAEELKKTVELLRSKNKNVLVIGNLPESKVNIPDSIVKSQYIAEQYPKLYKVPDIAPSYENNVETRRSVEDIFKYIKNIDNVRFIYPDDVLCKENKCEFADSEMRSFYADNSHLTSYGAQYIFKKKATTVVPLL</sequence>
<feature type="transmembrane region" description="Helical" evidence="8">
    <location>
        <begin position="72"/>
        <end position="92"/>
    </location>
</feature>
<keyword evidence="7" id="KW-0012">Acyltransferase</keyword>
<dbReference type="GO" id="GO:0005886">
    <property type="term" value="C:plasma membrane"/>
    <property type="evidence" value="ECO:0007669"/>
    <property type="project" value="UniProtKB-SubCell"/>
</dbReference>
<feature type="domain" description="SGNH" evidence="10">
    <location>
        <begin position="410"/>
        <end position="649"/>
    </location>
</feature>
<feature type="transmembrane region" description="Helical" evidence="8">
    <location>
        <begin position="162"/>
        <end position="181"/>
    </location>
</feature>
<evidence type="ECO:0000256" key="3">
    <source>
        <dbReference type="ARBA" id="ARBA00022679"/>
    </source>
</evidence>
<evidence type="ECO:0000256" key="7">
    <source>
        <dbReference type="ARBA" id="ARBA00023315"/>
    </source>
</evidence>
<dbReference type="AlphaFoldDB" id="A0A4R1KCV2"/>
<keyword evidence="6 8" id="KW-0472">Membrane</keyword>
<evidence type="ECO:0000313" key="12">
    <source>
        <dbReference type="Proteomes" id="UP000294614"/>
    </source>
</evidence>
<dbReference type="Proteomes" id="UP000294614">
    <property type="component" value="Unassembled WGS sequence"/>
</dbReference>
<dbReference type="Gene3D" id="3.40.50.1110">
    <property type="entry name" value="SGNH hydrolase"/>
    <property type="match status" value="1"/>
</dbReference>
<feature type="transmembrane region" description="Helical" evidence="8">
    <location>
        <begin position="27"/>
        <end position="51"/>
    </location>
</feature>
<reference evidence="11 12" key="1">
    <citation type="submission" date="2019-03" db="EMBL/GenBank/DDBJ databases">
        <title>Genomic Encyclopedia of Type Strains, Phase IV (KMG-IV): sequencing the most valuable type-strain genomes for metagenomic binning, comparative biology and taxonomic classification.</title>
        <authorList>
            <person name="Goeker M."/>
        </authorList>
    </citation>
    <scope>NUCLEOTIDE SEQUENCE [LARGE SCALE GENOMIC DNA]</scope>
    <source>
        <strain evidence="11 12">DSM 24984</strain>
    </source>
</reference>
<dbReference type="Pfam" id="PF19040">
    <property type="entry name" value="SGNH"/>
    <property type="match status" value="1"/>
</dbReference>
<evidence type="ECO:0000259" key="10">
    <source>
        <dbReference type="Pfam" id="PF19040"/>
    </source>
</evidence>
<keyword evidence="12" id="KW-1185">Reference proteome</keyword>
<feature type="domain" description="Acyltransferase 3" evidence="9">
    <location>
        <begin position="5"/>
        <end position="331"/>
    </location>
</feature>
<keyword evidence="2" id="KW-1003">Cell membrane</keyword>
<feature type="transmembrane region" description="Helical" evidence="8">
    <location>
        <begin position="187"/>
        <end position="206"/>
    </location>
</feature>
<keyword evidence="4 8" id="KW-0812">Transmembrane</keyword>
<evidence type="ECO:0000256" key="8">
    <source>
        <dbReference type="SAM" id="Phobius"/>
    </source>
</evidence>